<accession>A0A0J6VNQ5</accession>
<name>A0A0J6VNQ5_9MYCO</name>
<comment type="caution">
    <text evidence="1">The sequence shown here is derived from an EMBL/GenBank/DDBJ whole genome shotgun (WGS) entry which is preliminary data.</text>
</comment>
<dbReference type="EMBL" id="JYNL01000062">
    <property type="protein sequence ID" value="KMO71088.1"/>
    <property type="molecule type" value="Genomic_DNA"/>
</dbReference>
<gene>
    <name evidence="1" type="ORF">MCHLDSM_04767</name>
</gene>
<evidence type="ECO:0000313" key="2">
    <source>
        <dbReference type="Proteomes" id="UP000036513"/>
    </source>
</evidence>
<reference evidence="1 2" key="1">
    <citation type="journal article" date="2015" name="Genome Biol. Evol.">
        <title>Characterization of Three Mycobacterium spp. with Potential Use in Bioremediation by Genome Sequencing and Comparative Genomics.</title>
        <authorList>
            <person name="Das S."/>
            <person name="Pettersson B.M."/>
            <person name="Behra P.R."/>
            <person name="Ramesh M."/>
            <person name="Dasgupta S."/>
            <person name="Bhattacharya A."/>
            <person name="Kirsebom L.A."/>
        </authorList>
    </citation>
    <scope>NUCLEOTIDE SEQUENCE [LARGE SCALE GENOMIC DNA]</scope>
    <source>
        <strain evidence="1 2">DSM 43826</strain>
    </source>
</reference>
<keyword evidence="2" id="KW-1185">Reference proteome</keyword>
<dbReference type="PATRIC" id="fig|37916.4.peg.4771"/>
<proteinExistence type="predicted"/>
<protein>
    <submittedName>
        <fullName evidence="1">Uncharacterized protein</fullName>
    </submittedName>
</protein>
<dbReference type="RefSeq" id="WP_006247564.1">
    <property type="nucleotide sequence ID" value="NZ_JYNL01000062.1"/>
</dbReference>
<sequence>MTITWAVTSSGHRSEQTIIGLGDNPAHARIRLTAATAALIARAGDDEWPRYTLHLGADIAAIIQTGHAVDGSPDHTGTAELLACLHHDSPHPFTP</sequence>
<dbReference type="Proteomes" id="UP000036513">
    <property type="component" value="Unassembled WGS sequence"/>
</dbReference>
<organism evidence="1 2">
    <name type="scientific">Mycolicibacterium chlorophenolicum</name>
    <dbReference type="NCBI Taxonomy" id="37916"/>
    <lineage>
        <taxon>Bacteria</taxon>
        <taxon>Bacillati</taxon>
        <taxon>Actinomycetota</taxon>
        <taxon>Actinomycetes</taxon>
        <taxon>Mycobacteriales</taxon>
        <taxon>Mycobacteriaceae</taxon>
        <taxon>Mycolicibacterium</taxon>
    </lineage>
</organism>
<dbReference type="AlphaFoldDB" id="A0A0J6VNQ5"/>
<evidence type="ECO:0000313" key="1">
    <source>
        <dbReference type="EMBL" id="KMO71088.1"/>
    </source>
</evidence>